<gene>
    <name evidence="1" type="ORF">PG999_000062</name>
</gene>
<evidence type="ECO:0000313" key="1">
    <source>
        <dbReference type="EMBL" id="KAK8131889.1"/>
    </source>
</evidence>
<evidence type="ECO:0000313" key="2">
    <source>
        <dbReference type="Proteomes" id="UP001392437"/>
    </source>
</evidence>
<name>A0AAW0RAT2_9PEZI</name>
<protein>
    <submittedName>
        <fullName evidence="1">Uncharacterized protein</fullName>
    </submittedName>
</protein>
<dbReference type="EMBL" id="JAQQWP010000001">
    <property type="protein sequence ID" value="KAK8131889.1"/>
    <property type="molecule type" value="Genomic_DNA"/>
</dbReference>
<accession>A0AAW0RAT2</accession>
<keyword evidence="2" id="KW-1185">Reference proteome</keyword>
<comment type="caution">
    <text evidence="1">The sequence shown here is derived from an EMBL/GenBank/DDBJ whole genome shotgun (WGS) entry which is preliminary data.</text>
</comment>
<organism evidence="1 2">
    <name type="scientific">Apiospora kogelbergensis</name>
    <dbReference type="NCBI Taxonomy" id="1337665"/>
    <lineage>
        <taxon>Eukaryota</taxon>
        <taxon>Fungi</taxon>
        <taxon>Dikarya</taxon>
        <taxon>Ascomycota</taxon>
        <taxon>Pezizomycotina</taxon>
        <taxon>Sordariomycetes</taxon>
        <taxon>Xylariomycetidae</taxon>
        <taxon>Amphisphaeriales</taxon>
        <taxon>Apiosporaceae</taxon>
        <taxon>Apiospora</taxon>
    </lineage>
</organism>
<dbReference type="Proteomes" id="UP001392437">
    <property type="component" value="Unassembled WGS sequence"/>
</dbReference>
<dbReference type="AlphaFoldDB" id="A0AAW0RAT2"/>
<sequence>MKGDYNIIGLSSGDSIFVRSAILRDPGAGCPNYNFTRILGNMGKPGLSILTSPSNLMVRELNPAAWRVETTSFDGTPLDHFARTSLHLNFTDWKAPLVESHSVGQRDADVNIIEAVVSVRDAGEWVADVDICRALLHKNLWVEDAPRKSKVGLIAVFPEVHVSHKFDTCNKFVYWHISMELVRFELHTQGERL</sequence>
<reference evidence="1 2" key="1">
    <citation type="submission" date="2023-01" db="EMBL/GenBank/DDBJ databases">
        <title>Analysis of 21 Apiospora genomes using comparative genomics revels a genus with tremendous synthesis potential of carbohydrate active enzymes and secondary metabolites.</title>
        <authorList>
            <person name="Sorensen T."/>
        </authorList>
    </citation>
    <scope>NUCLEOTIDE SEQUENCE [LARGE SCALE GENOMIC DNA]</scope>
    <source>
        <strain evidence="1 2">CBS 117206</strain>
    </source>
</reference>
<proteinExistence type="predicted"/>